<evidence type="ECO:0000313" key="3">
    <source>
        <dbReference type="EMBL" id="MFC0589700.1"/>
    </source>
</evidence>
<evidence type="ECO:0000256" key="1">
    <source>
        <dbReference type="SAM" id="MobiDB-lite"/>
    </source>
</evidence>
<dbReference type="InterPro" id="IPR005546">
    <property type="entry name" value="Autotransporte_beta"/>
</dbReference>
<dbReference type="EMBL" id="JBHLTL010000006">
    <property type="protein sequence ID" value="MFC0589700.1"/>
    <property type="molecule type" value="Genomic_DNA"/>
</dbReference>
<accession>A0ABV6PIQ8</accession>
<evidence type="ECO:0000259" key="2">
    <source>
        <dbReference type="PROSITE" id="PS51208"/>
    </source>
</evidence>
<gene>
    <name evidence="3" type="ORF">ACFFF7_09770</name>
</gene>
<dbReference type="PROSITE" id="PS51208">
    <property type="entry name" value="AUTOTRANSPORTER"/>
    <property type="match status" value="1"/>
</dbReference>
<reference evidence="3 4" key="1">
    <citation type="submission" date="2024-09" db="EMBL/GenBank/DDBJ databases">
        <authorList>
            <person name="Sun Q."/>
            <person name="Mori K."/>
        </authorList>
    </citation>
    <scope>NUCLEOTIDE SEQUENCE [LARGE SCALE GENOMIC DNA]</scope>
    <source>
        <strain evidence="3 4">NCAIM B.02537</strain>
    </source>
</reference>
<organism evidence="3 4">
    <name type="scientific">Novosphingobium aquiterrae</name>
    <dbReference type="NCBI Taxonomy" id="624388"/>
    <lineage>
        <taxon>Bacteria</taxon>
        <taxon>Pseudomonadati</taxon>
        <taxon>Pseudomonadota</taxon>
        <taxon>Alphaproteobacteria</taxon>
        <taxon>Sphingomonadales</taxon>
        <taxon>Sphingomonadaceae</taxon>
        <taxon>Novosphingobium</taxon>
    </lineage>
</organism>
<proteinExistence type="predicted"/>
<keyword evidence="4" id="KW-1185">Reference proteome</keyword>
<dbReference type="Proteomes" id="UP001589943">
    <property type="component" value="Unassembled WGS sequence"/>
</dbReference>
<dbReference type="SUPFAM" id="SSF103515">
    <property type="entry name" value="Autotransporter"/>
    <property type="match status" value="1"/>
</dbReference>
<comment type="caution">
    <text evidence="3">The sequence shown here is derived from an EMBL/GenBank/DDBJ whole genome shotgun (WGS) entry which is preliminary data.</text>
</comment>
<feature type="region of interest" description="Disordered" evidence="1">
    <location>
        <begin position="252"/>
        <end position="275"/>
    </location>
</feature>
<dbReference type="Gene3D" id="2.40.128.130">
    <property type="entry name" value="Autotransporter beta-domain"/>
    <property type="match status" value="1"/>
</dbReference>
<dbReference type="InterPro" id="IPR036709">
    <property type="entry name" value="Autotransporte_beta_dom_sf"/>
</dbReference>
<dbReference type="Pfam" id="PF03797">
    <property type="entry name" value="Autotransporter"/>
    <property type="match status" value="1"/>
</dbReference>
<protein>
    <submittedName>
        <fullName evidence="3">Beta strand repeat-containing protein</fullName>
    </submittedName>
</protein>
<name>A0ABV6PIQ8_9SPHN</name>
<dbReference type="SMART" id="SM00869">
    <property type="entry name" value="Autotransporter"/>
    <property type="match status" value="1"/>
</dbReference>
<sequence>MAETVITAKRTTTINTSTANNGAADSIRIGSAGSIEITSGTAITVDSNNAATVEGKIIVSNAPGGAGIVVNAGTSGDIVVATTGSITVDEPYTATDTDNDGDLDGPFAVGANRYGIRTLGAHTGKVTQSGTILVEGNDSAGIWLGGSLTGNFTHDGKTTVIGDRAVGIRADAINGSVRLAGQVSAIGVGAVGARFTGDVSGAMVVQGAITSTGYRYTTVPADPSKLDADDLLQGGSALMIEGNVAGGIILAIPPRDTSSTDNDEDRDGIEDSKEGSASVVTYGAAPAMVVGATDHAIAIGPIAGTGTGFGLQIDGAVAGNGLYSGIAGNGLVIGGRGGAVTIAGGIGISGTVSAASNGASATAVRIGSGASVPEVRNSGTVSSSGGGTATSVSSAVLIEAGASVATVRNSGAIKASASGAAGTAVAIADRTGQVALIENSGTISATGAQADSGRNIAIDLSANTAGATIRQTVVAAGIAAPSITGDVLLGSGDDLFDIADGSVTGIVTLGSGNDRLTLGGDATLGGKVLFGAGNDTLTLAGTSAVTAIADFAGGGTDSLTIANSARFAGTMVNAGQLAVTMTGGSLELVKPTTIGSLTTASGSTLLVILDKDVGEGTAITVNGIATIASGTNIKVQLADVANAEGRYTFLTAGTLVGGTGLVTNTDLVPFIYKAALATNAPSNQLAIDIARKSATELGLNQSESAAWNAAYAAIGGDAELGKVFLNTRDGEVFRTNLDQMLPDHAGGTFRAISLGARSMGRQIADPVGPIKLDGNLQVNLGLSVWGTSKDKSDSIAYDIKGMGGLLGAECQTGLGYFGADLTWLWSQTYNGLGVDNTVKSNTYMIGAHWRVKSGGFQAFARGGIGIVRFDSERAFSGATATSQVRRTTSSKWNGTLTTFGAGASIEGGGRYFYFRPSVGIDYVRLSEDGHTETGGGTGLNLTIDKRSGSELAAEGGLVLGIDFSGTGRDDSDWIRVEVEGGRREILSGKLAATTAKFGSGTPFILLADQSRSGWYSRLRALGGTSDYQFGGEVGAEDANGQTAYSIRGTLRIQF</sequence>
<evidence type="ECO:0000313" key="4">
    <source>
        <dbReference type="Proteomes" id="UP001589943"/>
    </source>
</evidence>
<feature type="domain" description="Autotransporter" evidence="2">
    <location>
        <begin position="773"/>
        <end position="1054"/>
    </location>
</feature>